<evidence type="ECO:0000256" key="1">
    <source>
        <dbReference type="ARBA" id="ARBA00004651"/>
    </source>
</evidence>
<feature type="transmembrane region" description="Helical" evidence="6">
    <location>
        <begin position="85"/>
        <end position="105"/>
    </location>
</feature>
<feature type="transmembrane region" description="Helical" evidence="6">
    <location>
        <begin position="144"/>
        <end position="163"/>
    </location>
</feature>
<dbReference type="InterPro" id="IPR011701">
    <property type="entry name" value="MFS"/>
</dbReference>
<feature type="transmembrane region" description="Helical" evidence="6">
    <location>
        <begin position="265"/>
        <end position="284"/>
    </location>
</feature>
<sequence>MSTETTGLVAPAHRPRRARTLSLLTASTAMDNTESSLTTVLFPLMREALGLSSAALGTVVAVSKAVGVFAAFPWALLAHRYPRKTVLAVCSGFWGVWVIFAGFSTSFLQFVVLYGIAAAGFAGAGPIALSILGDIYDDDRRGRATGVLYGGVAIIAGGSAPLFGLLSGSADGWRYGYIISGGVCLLIGILIVLFLDDPQQDAIPPGPAPAQPLEKLEGKARVIRRELRELLGIESFRLILWQRALSGQNVIMSFGAVFLVEDRGFSTAAAAVVALPFAAGYLSGTIVGGRVNDAIHRALPRSGRVVMLQASQILFAAVGLLTTQLVWGSIASYAVLFALLGFLQGQVPVVNRPLIMAVVAPRLRPLAFAVSVSMVEGLAYAGYALLTGFLGDAIGLQGALLLVTVVLTAVNGIGSAVLYRPYARDSAAISESETKCLG</sequence>
<reference evidence="8 9" key="1">
    <citation type="submission" date="2021-03" db="EMBL/GenBank/DDBJ databases">
        <title>Sequencing the genomes of 1000 actinobacteria strains.</title>
        <authorList>
            <person name="Klenk H.-P."/>
        </authorList>
    </citation>
    <scope>NUCLEOTIDE SEQUENCE [LARGE SCALE GENOMIC DNA]</scope>
    <source>
        <strain evidence="8 9">DSM 45516</strain>
    </source>
</reference>
<accession>A0ABS4QL65</accession>
<feature type="transmembrane region" description="Helical" evidence="6">
    <location>
        <begin position="333"/>
        <end position="354"/>
    </location>
</feature>
<dbReference type="PANTHER" id="PTHR23505">
    <property type="entry name" value="SPINSTER"/>
    <property type="match status" value="1"/>
</dbReference>
<organism evidence="8 9">
    <name type="scientific">Nocardia goodfellowii</name>
    <dbReference type="NCBI Taxonomy" id="882446"/>
    <lineage>
        <taxon>Bacteria</taxon>
        <taxon>Bacillati</taxon>
        <taxon>Actinomycetota</taxon>
        <taxon>Actinomycetes</taxon>
        <taxon>Mycobacteriales</taxon>
        <taxon>Nocardiaceae</taxon>
        <taxon>Nocardia</taxon>
    </lineage>
</organism>
<protein>
    <submittedName>
        <fullName evidence="8">MFS family arabinose efflux permease</fullName>
    </submittedName>
</protein>
<dbReference type="Gene3D" id="1.20.1250.20">
    <property type="entry name" value="MFS general substrate transporter like domains"/>
    <property type="match status" value="1"/>
</dbReference>
<dbReference type="PANTHER" id="PTHR23505:SF52">
    <property type="entry name" value="MAJOR FACILITATOR SUPERFAMILY PROTEIN"/>
    <property type="match status" value="1"/>
</dbReference>
<feature type="transmembrane region" description="Helical" evidence="6">
    <location>
        <begin position="305"/>
        <end position="327"/>
    </location>
</feature>
<comment type="subcellular location">
    <subcellularLocation>
        <location evidence="1">Cell membrane</location>
        <topology evidence="1">Multi-pass membrane protein</topology>
    </subcellularLocation>
</comment>
<comment type="caution">
    <text evidence="8">The sequence shown here is derived from an EMBL/GenBank/DDBJ whole genome shotgun (WGS) entry which is preliminary data.</text>
</comment>
<keyword evidence="4 6" id="KW-1133">Transmembrane helix</keyword>
<keyword evidence="9" id="KW-1185">Reference proteome</keyword>
<keyword evidence="2" id="KW-0813">Transport</keyword>
<dbReference type="PROSITE" id="PS50850">
    <property type="entry name" value="MFS"/>
    <property type="match status" value="1"/>
</dbReference>
<feature type="transmembrane region" description="Helical" evidence="6">
    <location>
        <begin position="238"/>
        <end position="259"/>
    </location>
</feature>
<dbReference type="InterPro" id="IPR044770">
    <property type="entry name" value="MFS_spinster-like"/>
</dbReference>
<dbReference type="EMBL" id="JAGGMR010000001">
    <property type="protein sequence ID" value="MBP2192439.1"/>
    <property type="molecule type" value="Genomic_DNA"/>
</dbReference>
<evidence type="ECO:0000256" key="6">
    <source>
        <dbReference type="SAM" id="Phobius"/>
    </source>
</evidence>
<feature type="domain" description="Major facilitator superfamily (MFS) profile" evidence="7">
    <location>
        <begin position="20"/>
        <end position="423"/>
    </location>
</feature>
<name>A0ABS4QL65_9NOCA</name>
<evidence type="ECO:0000256" key="2">
    <source>
        <dbReference type="ARBA" id="ARBA00022448"/>
    </source>
</evidence>
<evidence type="ECO:0000256" key="5">
    <source>
        <dbReference type="ARBA" id="ARBA00023136"/>
    </source>
</evidence>
<feature type="transmembrane region" description="Helical" evidence="6">
    <location>
        <begin position="175"/>
        <end position="195"/>
    </location>
</feature>
<dbReference type="Pfam" id="PF07690">
    <property type="entry name" value="MFS_1"/>
    <property type="match status" value="1"/>
</dbReference>
<feature type="transmembrane region" description="Helical" evidence="6">
    <location>
        <begin position="398"/>
        <end position="419"/>
    </location>
</feature>
<keyword evidence="5 6" id="KW-0472">Membrane</keyword>
<gene>
    <name evidence="8" type="ORF">BJ987_005340</name>
</gene>
<keyword evidence="3 6" id="KW-0812">Transmembrane</keyword>
<dbReference type="SUPFAM" id="SSF103473">
    <property type="entry name" value="MFS general substrate transporter"/>
    <property type="match status" value="1"/>
</dbReference>
<evidence type="ECO:0000313" key="9">
    <source>
        <dbReference type="Proteomes" id="UP001519325"/>
    </source>
</evidence>
<feature type="transmembrane region" description="Helical" evidence="6">
    <location>
        <begin position="54"/>
        <end position="78"/>
    </location>
</feature>
<evidence type="ECO:0000256" key="3">
    <source>
        <dbReference type="ARBA" id="ARBA00022692"/>
    </source>
</evidence>
<feature type="transmembrane region" description="Helical" evidence="6">
    <location>
        <begin position="111"/>
        <end position="132"/>
    </location>
</feature>
<dbReference type="InterPro" id="IPR036259">
    <property type="entry name" value="MFS_trans_sf"/>
</dbReference>
<proteinExistence type="predicted"/>
<evidence type="ECO:0000259" key="7">
    <source>
        <dbReference type="PROSITE" id="PS50850"/>
    </source>
</evidence>
<evidence type="ECO:0000313" key="8">
    <source>
        <dbReference type="EMBL" id="MBP2192439.1"/>
    </source>
</evidence>
<dbReference type="InterPro" id="IPR020846">
    <property type="entry name" value="MFS_dom"/>
</dbReference>
<feature type="transmembrane region" description="Helical" evidence="6">
    <location>
        <begin position="366"/>
        <end position="386"/>
    </location>
</feature>
<dbReference type="RefSeq" id="WP_245366136.1">
    <property type="nucleotide sequence ID" value="NZ_JAGGMR010000001.1"/>
</dbReference>
<evidence type="ECO:0000256" key="4">
    <source>
        <dbReference type="ARBA" id="ARBA00022989"/>
    </source>
</evidence>
<dbReference type="Proteomes" id="UP001519325">
    <property type="component" value="Unassembled WGS sequence"/>
</dbReference>